<dbReference type="InterPro" id="IPR008042">
    <property type="entry name" value="Retrotrans_Pao"/>
</dbReference>
<keyword evidence="2 4" id="KW-0863">Zinc-finger</keyword>
<evidence type="ECO:0000256" key="1">
    <source>
        <dbReference type="ARBA" id="ARBA00022723"/>
    </source>
</evidence>
<dbReference type="VEuPathDB" id="VectorBase:AFUN019594"/>
<dbReference type="PANTHER" id="PTHR47331:SF1">
    <property type="entry name" value="GAG-LIKE PROTEIN"/>
    <property type="match status" value="1"/>
</dbReference>
<dbReference type="InterPro" id="IPR040676">
    <property type="entry name" value="DUF5641"/>
</dbReference>
<reference evidence="7" key="1">
    <citation type="submission" date="2020-05" db="UniProtKB">
        <authorList>
            <consortium name="EnsemblMetazoa"/>
        </authorList>
    </citation>
    <scope>IDENTIFICATION</scope>
    <source>
        <strain evidence="7">FUMOZ</strain>
    </source>
</reference>
<evidence type="ECO:0000256" key="3">
    <source>
        <dbReference type="ARBA" id="ARBA00022833"/>
    </source>
</evidence>
<evidence type="ECO:0000259" key="6">
    <source>
        <dbReference type="PROSITE" id="PS50994"/>
    </source>
</evidence>
<keyword evidence="1" id="KW-0479">Metal-binding</keyword>
<dbReference type="EnsemblMetazoa" id="AFUN019594-RA">
    <property type="protein sequence ID" value="AFUN019594-PA"/>
    <property type="gene ID" value="AFUN019594"/>
</dbReference>
<dbReference type="SUPFAM" id="SSF57903">
    <property type="entry name" value="FYVE/PHD zinc finger"/>
    <property type="match status" value="1"/>
</dbReference>
<dbReference type="PANTHER" id="PTHR47331">
    <property type="entry name" value="PHD-TYPE DOMAIN-CONTAINING PROTEIN"/>
    <property type="match status" value="1"/>
</dbReference>
<feature type="domain" description="PHD-type" evidence="5">
    <location>
        <begin position="3"/>
        <end position="51"/>
    </location>
</feature>
<dbReference type="GO" id="GO:0042575">
    <property type="term" value="C:DNA polymerase complex"/>
    <property type="evidence" value="ECO:0007669"/>
    <property type="project" value="UniProtKB-ARBA"/>
</dbReference>
<dbReference type="Pfam" id="PF05380">
    <property type="entry name" value="Peptidase_A17"/>
    <property type="match status" value="1"/>
</dbReference>
<dbReference type="Pfam" id="PF18701">
    <property type="entry name" value="DUF5641"/>
    <property type="match status" value="1"/>
</dbReference>
<dbReference type="CDD" id="cd01644">
    <property type="entry name" value="RT_pepA17"/>
    <property type="match status" value="1"/>
</dbReference>
<dbReference type="VEuPathDB" id="VectorBase:AFUN2_010476"/>
<dbReference type="SUPFAM" id="SSF56672">
    <property type="entry name" value="DNA/RNA polymerases"/>
    <property type="match status" value="1"/>
</dbReference>
<dbReference type="InterPro" id="IPR011011">
    <property type="entry name" value="Znf_FYVE_PHD"/>
</dbReference>
<dbReference type="GO" id="GO:0071897">
    <property type="term" value="P:DNA biosynthetic process"/>
    <property type="evidence" value="ECO:0007669"/>
    <property type="project" value="UniProtKB-ARBA"/>
</dbReference>
<dbReference type="InterPro" id="IPR013083">
    <property type="entry name" value="Znf_RING/FYVE/PHD"/>
</dbReference>
<evidence type="ECO:0000256" key="4">
    <source>
        <dbReference type="PROSITE-ProRule" id="PRU00146"/>
    </source>
</evidence>
<dbReference type="GO" id="GO:0003676">
    <property type="term" value="F:nucleic acid binding"/>
    <property type="evidence" value="ECO:0007669"/>
    <property type="project" value="InterPro"/>
</dbReference>
<dbReference type="PROSITE" id="PS50016">
    <property type="entry name" value="ZF_PHD_2"/>
    <property type="match status" value="1"/>
</dbReference>
<evidence type="ECO:0000259" key="5">
    <source>
        <dbReference type="PROSITE" id="PS50016"/>
    </source>
</evidence>
<sequence length="1775" mass="201703">MEGKVCAVCNGANTDNAVECDRCERMFHLDCVNEDETVYSRDWTCLLCAPGTPPPASSTLHRATPIVASPGAREMAGSNMVNQEPFTRARSTEVISSLPNPPFDSSTASPVRNANVVWDEISRSFHRMMEELNAAREPRRPESDVVQRLESVLETFVQRMNRDDNPQGARRENGTTSSSIAVQDGTLNVSQSQVLARRSVMRLQQALKGEALKAVQGRLRNAANLKEVMEELKTSFGRPEIIVQTLLSQIRRQVPPKTEKLESLIQFAISVDEMCATVRTNGVEDRYDGPLLDELVGCLPPMVKLMWGLHRITLSKVNLAAFGKWMQTIKQAAQSVTNPAAHSDRNSKYVHTHVTNSPSQNTTEAKCACENGCAQLYECDSYWQKSIADRWDIVKKNYLCKRCLRKHRAPCKETSACGKEGCTAKHHPSLHNKAGKGKQEANFSHSTVTDDNIVLRYIPVELRAGTKTVKTIAFLDEGASVSLVEQSLVDELGLDGPNRPLCLKWTGGQHRTERDSKQVSVDIIGTSAGAQVFEASNVRTVGRLGLPAQLVNMDRLRTKHRHLASIPLAQYAATPPRILIGMNNYHLTVPLKTIEGRVNEPVATKTRLGWVLSGCDSSSMSNTSSILACHRAHVCDCQDIDARIDLALKGSFALEEPRCKGKIKSLSNDDERASIMLSENTKLRGERYATGLLWRYDDVKLPNNRSMAVRRLACLERRMAKDEKLRMMMQQVLKEHIEKGYVRKLSEEERNIKHPRKWYLPIFPVFNPKKPNKVRVVWDAAAAVNGISLNSMLLTGPDLLSPLPTVLSRFREFRVAITADIQEMYHQVIINEKDQISQRFLWRTDRLQEDPDEYVMVRMTFGSACSPSCAQFVKNMNADRFADRFPSAVECIKVHHYVDDMLTSVESVPEAVKLATDVEYIHSQGGFKLHHWMATHTEVLRAVGGSNSQEKDMNIDPAASTQKVLGMWWNSIEDTFQFKVPELPILQGKVKPTKRQLLSMLMSIYDPLGLIAGFLFFLKVLLQEIWRSGVGWDDEISSELQEKWQDWLACIPHLQSVRIPRCYRKSVDIDKCKIQLHIFVDAGKDGFAAVGYFRFESEDHREVVLIGAKTRVAPLKYTSIPRLELQAAILGVRLMKAIETAHRIKIDRRYLWTDSKDVLCWLNADHRKYSIYVAHRVSEILENSTVNEWHWVSTKRNVADEGTKWSNLNRHFTSGSWFQGPEFLQQPENAWQLDSFQPRMTEEEIKSTLSFHRVSTPVINFERFSNWRRLHRAIAYLWRFINNARSPMAARQCGHLTTDELRQAERSIFIEVQKTEFPEDYHLLKENKSGTKNNSNKNGPLFRRSAYIDDNDVLRVRGRIDACRYVGDNTKRPIILPKRSWVTDLVVAEYHWKYKHQNHQTVMNEVRQRFDIPALRSACHRVRSNCFICRIRQAYPRPPVMSELPLARLSPFIRPFSYTGIDYFGPFLVANGRRQEKRWGVLFTCLTVRAIHIEVAHSLNTSACIIALRNFIARRGTPIEIVTDRGTNFVGADRELKDAAKQIDLDELIDAVYLPDTKWRFNPPGAPHFGGAWERLVQSIKRTLSSIQFTKTPTDAVFANWLIEVEQIINTRPLTHVSVDSEEEAPLTPNHFLLGSSSGAKTITKFDDSSAALRNSWKTSQLYADHFWKKWVASYLPTLTRRSKWFQPQPPLREGDLVLVVDDALPRGCWPKGRIVKLLPSKDGVVRRVHVQLGTRKILERPAVKIACINVEPHGGVLTWSNTGGQCCLQQRPNV</sequence>
<dbReference type="PROSITE" id="PS50994">
    <property type="entry name" value="INTEGRASE"/>
    <property type="match status" value="1"/>
</dbReference>
<accession>A0A4Y0BHF7</accession>
<proteinExistence type="predicted"/>
<feature type="domain" description="Integrase catalytic" evidence="6">
    <location>
        <begin position="1451"/>
        <end position="1637"/>
    </location>
</feature>
<dbReference type="InterPro" id="IPR043502">
    <property type="entry name" value="DNA/RNA_pol_sf"/>
</dbReference>
<dbReference type="InterPro" id="IPR036397">
    <property type="entry name" value="RNaseH_sf"/>
</dbReference>
<organism evidence="7">
    <name type="scientific">Anopheles funestus</name>
    <name type="common">African malaria mosquito</name>
    <dbReference type="NCBI Taxonomy" id="62324"/>
    <lineage>
        <taxon>Eukaryota</taxon>
        <taxon>Metazoa</taxon>
        <taxon>Ecdysozoa</taxon>
        <taxon>Arthropoda</taxon>
        <taxon>Hexapoda</taxon>
        <taxon>Insecta</taxon>
        <taxon>Pterygota</taxon>
        <taxon>Neoptera</taxon>
        <taxon>Endopterygota</taxon>
        <taxon>Diptera</taxon>
        <taxon>Nematocera</taxon>
        <taxon>Culicoidea</taxon>
        <taxon>Culicidae</taxon>
        <taxon>Anophelinae</taxon>
        <taxon>Anopheles</taxon>
    </lineage>
</organism>
<dbReference type="Gene3D" id="3.30.40.10">
    <property type="entry name" value="Zinc/RING finger domain, C3HC4 (zinc finger)"/>
    <property type="match status" value="1"/>
</dbReference>
<dbReference type="InterPro" id="IPR001965">
    <property type="entry name" value="Znf_PHD"/>
</dbReference>
<dbReference type="SMART" id="SM00249">
    <property type="entry name" value="PHD"/>
    <property type="match status" value="1"/>
</dbReference>
<dbReference type="STRING" id="62324.A0A4Y0BHF7"/>
<dbReference type="Pfam" id="PF00628">
    <property type="entry name" value="PHD"/>
    <property type="match status" value="1"/>
</dbReference>
<dbReference type="GO" id="GO:0008270">
    <property type="term" value="F:zinc ion binding"/>
    <property type="evidence" value="ECO:0007669"/>
    <property type="project" value="UniProtKB-KW"/>
</dbReference>
<protein>
    <submittedName>
        <fullName evidence="7">Uncharacterized protein</fullName>
    </submittedName>
</protein>
<dbReference type="GO" id="GO:0015074">
    <property type="term" value="P:DNA integration"/>
    <property type="evidence" value="ECO:0007669"/>
    <property type="project" value="InterPro"/>
</dbReference>
<dbReference type="InterPro" id="IPR019787">
    <property type="entry name" value="Znf_PHD-finger"/>
</dbReference>
<keyword evidence="3" id="KW-0862">Zinc</keyword>
<dbReference type="CDD" id="cd15489">
    <property type="entry name" value="PHD_SF"/>
    <property type="match status" value="1"/>
</dbReference>
<name>A0A4Y0BHF7_ANOFN</name>
<dbReference type="VEuPathDB" id="VectorBase:AFUN2_006996"/>
<dbReference type="InterPro" id="IPR012337">
    <property type="entry name" value="RNaseH-like_sf"/>
</dbReference>
<evidence type="ECO:0000256" key="2">
    <source>
        <dbReference type="ARBA" id="ARBA00022771"/>
    </source>
</evidence>
<dbReference type="PROSITE" id="PS01359">
    <property type="entry name" value="ZF_PHD_1"/>
    <property type="match status" value="1"/>
</dbReference>
<evidence type="ECO:0000313" key="7">
    <source>
        <dbReference type="EnsemblMetazoa" id="AFUN019594-PA"/>
    </source>
</evidence>
<dbReference type="SUPFAM" id="SSF53098">
    <property type="entry name" value="Ribonuclease H-like"/>
    <property type="match status" value="1"/>
</dbReference>
<dbReference type="InterPro" id="IPR019786">
    <property type="entry name" value="Zinc_finger_PHD-type_CS"/>
</dbReference>
<dbReference type="Gene3D" id="3.30.420.10">
    <property type="entry name" value="Ribonuclease H-like superfamily/Ribonuclease H"/>
    <property type="match status" value="1"/>
</dbReference>
<dbReference type="InterPro" id="IPR001584">
    <property type="entry name" value="Integrase_cat-core"/>
</dbReference>